<feature type="domain" description="Cyclic nucleotide-binding" evidence="10">
    <location>
        <begin position="92"/>
        <end position="207"/>
    </location>
</feature>
<organism evidence="11 12">
    <name type="scientific">Paraglomus brasilianum</name>
    <dbReference type="NCBI Taxonomy" id="144538"/>
    <lineage>
        <taxon>Eukaryota</taxon>
        <taxon>Fungi</taxon>
        <taxon>Fungi incertae sedis</taxon>
        <taxon>Mucoromycota</taxon>
        <taxon>Glomeromycotina</taxon>
        <taxon>Glomeromycetes</taxon>
        <taxon>Paraglomerales</taxon>
        <taxon>Paraglomeraceae</taxon>
        <taxon>Paraglomus</taxon>
    </lineage>
</organism>
<accession>A0A9N8WDP8</accession>
<evidence type="ECO:0000256" key="3">
    <source>
        <dbReference type="ARBA" id="ARBA00022553"/>
    </source>
</evidence>
<evidence type="ECO:0000256" key="8">
    <source>
        <dbReference type="PIRNR" id="PIRNR000548"/>
    </source>
</evidence>
<evidence type="ECO:0000256" key="4">
    <source>
        <dbReference type="ARBA" id="ARBA00022566"/>
    </source>
</evidence>
<dbReference type="PROSITE" id="PS00889">
    <property type="entry name" value="CNMP_BINDING_2"/>
    <property type="match status" value="2"/>
</dbReference>
<dbReference type="InterPro" id="IPR050503">
    <property type="entry name" value="cAMP-dep_PK_reg_su-like"/>
</dbReference>
<dbReference type="Pfam" id="PF00027">
    <property type="entry name" value="cNMP_binding"/>
    <property type="match status" value="2"/>
</dbReference>
<dbReference type="AlphaFoldDB" id="A0A9N8WDP8"/>
<protein>
    <recommendedName>
        <fullName evidence="2 8">cAMP-dependent protein kinase regulatory subunit</fullName>
    </recommendedName>
</protein>
<dbReference type="Gene3D" id="2.60.120.10">
    <property type="entry name" value="Jelly Rolls"/>
    <property type="match status" value="2"/>
</dbReference>
<proteinExistence type="inferred from homology"/>
<comment type="similarity">
    <text evidence="1 8">Belongs to the cAMP-dependent kinase regulatory chain family.</text>
</comment>
<feature type="binding site" evidence="9">
    <location>
        <position position="288"/>
    </location>
    <ligand>
        <name>3',5'-cyclic AMP</name>
        <dbReference type="ChEBI" id="CHEBI:58165"/>
        <label>2</label>
    </ligand>
</feature>
<dbReference type="InterPro" id="IPR012198">
    <property type="entry name" value="cAMP_dep_PK_reg_su"/>
</dbReference>
<evidence type="ECO:0000259" key="10">
    <source>
        <dbReference type="PROSITE" id="PS50042"/>
    </source>
</evidence>
<keyword evidence="3" id="KW-0597">Phosphoprotein</keyword>
<evidence type="ECO:0000256" key="5">
    <source>
        <dbReference type="ARBA" id="ARBA00022737"/>
    </source>
</evidence>
<dbReference type="InterPro" id="IPR000595">
    <property type="entry name" value="cNMP-bd_dom"/>
</dbReference>
<keyword evidence="6 8" id="KW-0547">Nucleotide-binding</keyword>
<evidence type="ECO:0000256" key="6">
    <source>
        <dbReference type="ARBA" id="ARBA00022741"/>
    </source>
</evidence>
<dbReference type="GO" id="GO:0030552">
    <property type="term" value="F:cAMP binding"/>
    <property type="evidence" value="ECO:0007669"/>
    <property type="project" value="UniProtKB-KW"/>
</dbReference>
<name>A0A9N8WDP8_9GLOM</name>
<dbReference type="CDD" id="cd00038">
    <property type="entry name" value="CAP_ED"/>
    <property type="match status" value="2"/>
</dbReference>
<evidence type="ECO:0000256" key="7">
    <source>
        <dbReference type="ARBA" id="ARBA00023149"/>
    </source>
</evidence>
<dbReference type="Proteomes" id="UP000789739">
    <property type="component" value="Unassembled WGS sequence"/>
</dbReference>
<dbReference type="GO" id="GO:0034236">
    <property type="term" value="F:protein kinase A catalytic subunit binding"/>
    <property type="evidence" value="ECO:0007669"/>
    <property type="project" value="TreeGrafter"/>
</dbReference>
<dbReference type="InterPro" id="IPR018490">
    <property type="entry name" value="cNMP-bd_dom_sf"/>
</dbReference>
<dbReference type="GO" id="GO:0005829">
    <property type="term" value="C:cytosol"/>
    <property type="evidence" value="ECO:0007669"/>
    <property type="project" value="TreeGrafter"/>
</dbReference>
<reference evidence="11" key="1">
    <citation type="submission" date="2021-06" db="EMBL/GenBank/DDBJ databases">
        <authorList>
            <person name="Kallberg Y."/>
            <person name="Tangrot J."/>
            <person name="Rosling A."/>
        </authorList>
    </citation>
    <scope>NUCLEOTIDE SEQUENCE</scope>
    <source>
        <strain evidence="11">BR232B</strain>
    </source>
</reference>
<dbReference type="SUPFAM" id="SSF51206">
    <property type="entry name" value="cAMP-binding domain-like"/>
    <property type="match status" value="2"/>
</dbReference>
<evidence type="ECO:0000256" key="1">
    <source>
        <dbReference type="ARBA" id="ARBA00005753"/>
    </source>
</evidence>
<dbReference type="InterPro" id="IPR018488">
    <property type="entry name" value="cNMP-bd_CS"/>
</dbReference>
<gene>
    <name evidence="11" type="ORF">PBRASI_LOCUS1846</name>
</gene>
<dbReference type="EMBL" id="CAJVPI010000130">
    <property type="protein sequence ID" value="CAG8486224.1"/>
    <property type="molecule type" value="Genomic_DNA"/>
</dbReference>
<evidence type="ECO:0000313" key="12">
    <source>
        <dbReference type="Proteomes" id="UP000789739"/>
    </source>
</evidence>
<dbReference type="PANTHER" id="PTHR11635">
    <property type="entry name" value="CAMP-DEPENDENT PROTEIN KINASE REGULATORY CHAIN"/>
    <property type="match status" value="1"/>
</dbReference>
<evidence type="ECO:0000256" key="2">
    <source>
        <dbReference type="ARBA" id="ARBA00020355"/>
    </source>
</evidence>
<dbReference type="InterPro" id="IPR014710">
    <property type="entry name" value="RmlC-like_jellyroll"/>
</dbReference>
<dbReference type="PIRSF" id="PIRSF000548">
    <property type="entry name" value="PK_regulatory"/>
    <property type="match status" value="1"/>
</dbReference>
<keyword evidence="12" id="KW-1185">Reference proteome</keyword>
<feature type="binding site" evidence="9">
    <location>
        <position position="157"/>
    </location>
    <ligand>
        <name>3',5'-cyclic AMP</name>
        <dbReference type="ChEBI" id="CHEBI:58165"/>
        <label>1</label>
    </ligand>
</feature>
<evidence type="ECO:0000256" key="9">
    <source>
        <dbReference type="PIRSR" id="PIRSR000548-1"/>
    </source>
</evidence>
<sequence>MPENLFDDSRKRLRLEEADHQSHMDSNEMDENYTPAFAPIPQGHRIKHPCGKRRYSVSGESIRPADSSLPTPIHKTPIIIKQIEEATRQNLLFKNLDPETREHIYDAMFERTVLMGECVIKQGSPAELFYVVIHGLFSVHVDDAFVTTVGSGGSFGELALMYTNPRTATVKAITNGTLWAIDRTTYNRIVTKIAYNRNRVYEGFLREVQIFDSLEPEEIAKLADSMEAVKYEDGDTVVRQGETGELFYVIEVGSVDLVKHDGRREIQLPSLGPGKYFGELALLNDTPRQATIKACGSVRLITLKRDAFHRLLPATVIENMRRHAESYNNVSTYSGAGGVNVLHTT</sequence>
<dbReference type="PROSITE" id="PS00888">
    <property type="entry name" value="CNMP_BINDING_1"/>
    <property type="match status" value="1"/>
</dbReference>
<dbReference type="PRINTS" id="PR00103">
    <property type="entry name" value="CAMPKINASE"/>
</dbReference>
<dbReference type="GO" id="GO:0004862">
    <property type="term" value="F:cAMP-dependent protein kinase inhibitor activity"/>
    <property type="evidence" value="ECO:0007669"/>
    <property type="project" value="TreeGrafter"/>
</dbReference>
<dbReference type="SMART" id="SM00100">
    <property type="entry name" value="cNMP"/>
    <property type="match status" value="2"/>
</dbReference>
<keyword evidence="4 8" id="KW-0116">cAMP-binding</keyword>
<comment type="subunit">
    <text evidence="8">Tetramer, composed of 2 regulatory (R) and 2 catalytic (C) subunits. In the presence of cAMP it dissociates into 2 active monomeric C subunits and an R dimer.</text>
</comment>
<feature type="domain" description="Cyclic nucleotide-binding" evidence="10">
    <location>
        <begin position="210"/>
        <end position="312"/>
    </location>
</feature>
<comment type="caution">
    <text evidence="11">The sequence shown here is derived from an EMBL/GenBank/DDBJ whole genome shotgun (WGS) entry which is preliminary data.</text>
</comment>
<evidence type="ECO:0000313" key="11">
    <source>
        <dbReference type="EMBL" id="CAG8486224.1"/>
    </source>
</evidence>
<dbReference type="PROSITE" id="PS50042">
    <property type="entry name" value="CNMP_BINDING_3"/>
    <property type="match status" value="2"/>
</dbReference>
<keyword evidence="7 8" id="KW-0114">cAMP</keyword>
<dbReference type="GO" id="GO:0005952">
    <property type="term" value="C:cAMP-dependent protein kinase complex"/>
    <property type="evidence" value="ECO:0007669"/>
    <property type="project" value="InterPro"/>
</dbReference>
<feature type="binding site" evidence="9">
    <location>
        <position position="166"/>
    </location>
    <ligand>
        <name>3',5'-cyclic AMP</name>
        <dbReference type="ChEBI" id="CHEBI:58165"/>
        <label>1</label>
    </ligand>
</feature>
<dbReference type="PANTHER" id="PTHR11635:SF152">
    <property type="entry name" value="CAMP-DEPENDENT PROTEIN KINASE TYPE I REGULATORY SUBUNIT-RELATED"/>
    <property type="match status" value="1"/>
</dbReference>
<feature type="binding site" evidence="9">
    <location>
        <position position="279"/>
    </location>
    <ligand>
        <name>3',5'-cyclic AMP</name>
        <dbReference type="ChEBI" id="CHEBI:58165"/>
        <label>2</label>
    </ligand>
</feature>
<keyword evidence="5" id="KW-0677">Repeat</keyword>
<dbReference type="OrthoDB" id="417078at2759"/>